<feature type="domain" description="EAL" evidence="11">
    <location>
        <begin position="250"/>
        <end position="504"/>
    </location>
</feature>
<protein>
    <recommendedName>
        <fullName evidence="2">cyclic-guanylate-specific phosphodiesterase</fullName>
        <ecNumber evidence="2">3.1.4.52</ecNumber>
    </recommendedName>
</protein>
<dbReference type="RefSeq" id="WP_253897924.1">
    <property type="nucleotide sequence ID" value="NZ_CALSBS010000008.1"/>
</dbReference>
<evidence type="ECO:0000313" key="13">
    <source>
        <dbReference type="Proteomes" id="UP001152651"/>
    </source>
</evidence>
<dbReference type="EC" id="3.1.4.52" evidence="2"/>
<evidence type="ECO:0000256" key="5">
    <source>
        <dbReference type="ARBA" id="ARBA00022692"/>
    </source>
</evidence>
<keyword evidence="4" id="KW-0973">c-di-GMP</keyword>
<dbReference type="InterPro" id="IPR050706">
    <property type="entry name" value="Cyclic-di-GMP_PDE-like"/>
</dbReference>
<evidence type="ECO:0000256" key="4">
    <source>
        <dbReference type="ARBA" id="ARBA00022636"/>
    </source>
</evidence>
<evidence type="ECO:0000256" key="6">
    <source>
        <dbReference type="ARBA" id="ARBA00022801"/>
    </source>
</evidence>
<comment type="catalytic activity">
    <reaction evidence="9">
        <text>3',3'-c-di-GMP + H2O = 5'-phosphoguanylyl(3'-&gt;5')guanosine + H(+)</text>
        <dbReference type="Rhea" id="RHEA:24902"/>
        <dbReference type="ChEBI" id="CHEBI:15377"/>
        <dbReference type="ChEBI" id="CHEBI:15378"/>
        <dbReference type="ChEBI" id="CHEBI:58754"/>
        <dbReference type="ChEBI" id="CHEBI:58805"/>
        <dbReference type="EC" id="3.1.4.52"/>
    </reaction>
</comment>
<dbReference type="EMBL" id="CALSBS010000008">
    <property type="protein sequence ID" value="CAH6659683.1"/>
    <property type="molecule type" value="Genomic_DNA"/>
</dbReference>
<keyword evidence="5 10" id="KW-0812">Transmembrane</keyword>
<keyword evidence="6" id="KW-0378">Hydrolase</keyword>
<dbReference type="PANTHER" id="PTHR33121">
    <property type="entry name" value="CYCLIC DI-GMP PHOSPHODIESTERASE PDEF"/>
    <property type="match status" value="1"/>
</dbReference>
<evidence type="ECO:0000313" key="12">
    <source>
        <dbReference type="EMBL" id="CAH6659683.1"/>
    </source>
</evidence>
<gene>
    <name evidence="12" type="ORF">FBBNIHIM_11180</name>
</gene>
<evidence type="ECO:0000256" key="10">
    <source>
        <dbReference type="SAM" id="Phobius"/>
    </source>
</evidence>
<dbReference type="Gene3D" id="3.20.20.450">
    <property type="entry name" value="EAL domain"/>
    <property type="match status" value="1"/>
</dbReference>
<dbReference type="SUPFAM" id="SSF141868">
    <property type="entry name" value="EAL domain-like"/>
    <property type="match status" value="1"/>
</dbReference>
<dbReference type="Pfam" id="PF12792">
    <property type="entry name" value="CSS-motif"/>
    <property type="match status" value="1"/>
</dbReference>
<dbReference type="InterPro" id="IPR035919">
    <property type="entry name" value="EAL_sf"/>
</dbReference>
<keyword evidence="13" id="KW-1185">Reference proteome</keyword>
<reference evidence="12" key="1">
    <citation type="submission" date="2022-05" db="EMBL/GenBank/DDBJ databases">
        <authorList>
            <person name="Blom J."/>
        </authorList>
    </citation>
    <scope>NUCLEOTIDE SEQUENCE</scope>
    <source>
        <strain evidence="12">Type strain: CPO20170097</strain>
    </source>
</reference>
<comment type="subcellular location">
    <subcellularLocation>
        <location evidence="1">Cell membrane</location>
        <topology evidence="1">Multi-pass membrane protein</topology>
    </subcellularLocation>
</comment>
<organism evidence="12 13">
    <name type="scientific">Pseudocitrobacter vendiensis</name>
    <dbReference type="NCBI Taxonomy" id="2488306"/>
    <lineage>
        <taxon>Bacteria</taxon>
        <taxon>Pseudomonadati</taxon>
        <taxon>Pseudomonadota</taxon>
        <taxon>Gammaproteobacteria</taxon>
        <taxon>Enterobacterales</taxon>
        <taxon>Enterobacteriaceae</taxon>
        <taxon>Pseudocitrobacter</taxon>
    </lineage>
</organism>
<dbReference type="CDD" id="cd01948">
    <property type="entry name" value="EAL"/>
    <property type="match status" value="1"/>
</dbReference>
<feature type="transmembrane region" description="Helical" evidence="10">
    <location>
        <begin position="225"/>
        <end position="244"/>
    </location>
</feature>
<dbReference type="InterPro" id="IPR024744">
    <property type="entry name" value="CSS-motif_dom"/>
</dbReference>
<keyword evidence="8 10" id="KW-0472">Membrane</keyword>
<evidence type="ECO:0000256" key="2">
    <source>
        <dbReference type="ARBA" id="ARBA00012282"/>
    </source>
</evidence>
<evidence type="ECO:0000256" key="1">
    <source>
        <dbReference type="ARBA" id="ARBA00004651"/>
    </source>
</evidence>
<dbReference type="PROSITE" id="PS50883">
    <property type="entry name" value="EAL"/>
    <property type="match status" value="1"/>
</dbReference>
<evidence type="ECO:0000256" key="8">
    <source>
        <dbReference type="ARBA" id="ARBA00023136"/>
    </source>
</evidence>
<sequence>MKAVGTKFRIITTLFCVLTILVGGAVLTWFQVIGGELEQTSALAKKTVQKIDSLLNASRQAATKAHPLLSQPCTTQTRTELERLVVSVPHIRIINLYKEKTLFCSSYNDANAINMNYAAHTAQELTIIDDKTISPGDKVIVLQTAYPQGMITSSFSGQWLSEVLELLSNQRPLTLHIGDTVMRQNAKTVPNDNARHVIVQSDKFPYSVDYPAWKTVPVSLYLQQGWLSLLLTLCLALIVGVVLWQHILHRPTLYENLERAIAEGEIVPWYQPVIHSGSGKFYGVEVLARWVTPSGEIISPDSFIPLAEESGLIVPLTRKLMALAGDELPSLLEARPLPFHVSFNFTASHIQTPNFIDECRAFLTRFPENSIRLTAEITEREPFEKVNELKETLIFLESRSVTIALDDFGTGYSNLNLLTGLPVGLIKIDKLFVNGISSATDSTKLIDCVIDMAKSLGMKIIVEGVETEYQVAYLTHKQVDYFQGYYFSKPLPVSELATVVKQTYRIPQLEKISHA</sequence>
<keyword evidence="7 10" id="KW-1133">Transmembrane helix</keyword>
<dbReference type="InterPro" id="IPR001633">
    <property type="entry name" value="EAL_dom"/>
</dbReference>
<name>A0ABM9F952_9ENTR</name>
<feature type="transmembrane region" description="Helical" evidence="10">
    <location>
        <begin position="12"/>
        <end position="32"/>
    </location>
</feature>
<accession>A0ABM9F952</accession>
<dbReference type="PANTHER" id="PTHR33121:SF81">
    <property type="entry name" value="CYCLIC DI-GMP PHOSPHODIESTERASE PDEB-RELATED"/>
    <property type="match status" value="1"/>
</dbReference>
<evidence type="ECO:0000256" key="3">
    <source>
        <dbReference type="ARBA" id="ARBA00022475"/>
    </source>
</evidence>
<evidence type="ECO:0000259" key="11">
    <source>
        <dbReference type="PROSITE" id="PS50883"/>
    </source>
</evidence>
<comment type="caution">
    <text evidence="12">The sequence shown here is derived from an EMBL/GenBank/DDBJ whole genome shotgun (WGS) entry which is preliminary data.</text>
</comment>
<keyword evidence="3" id="KW-1003">Cell membrane</keyword>
<evidence type="ECO:0000256" key="9">
    <source>
        <dbReference type="ARBA" id="ARBA00034290"/>
    </source>
</evidence>
<dbReference type="Pfam" id="PF00563">
    <property type="entry name" value="EAL"/>
    <property type="match status" value="1"/>
</dbReference>
<dbReference type="Proteomes" id="UP001152651">
    <property type="component" value="Unassembled WGS sequence"/>
</dbReference>
<proteinExistence type="predicted"/>
<dbReference type="SMART" id="SM00052">
    <property type="entry name" value="EAL"/>
    <property type="match status" value="1"/>
</dbReference>
<evidence type="ECO:0000256" key="7">
    <source>
        <dbReference type="ARBA" id="ARBA00022989"/>
    </source>
</evidence>